<keyword evidence="3" id="KW-1185">Reference proteome</keyword>
<protein>
    <recommendedName>
        <fullName evidence="4">Helix-turn-helix domain-containing protein</fullName>
    </recommendedName>
</protein>
<dbReference type="Proteomes" id="UP000006055">
    <property type="component" value="Plasmid pDESTI.01"/>
</dbReference>
<dbReference type="AlphaFoldDB" id="I4CF91"/>
<dbReference type="EMBL" id="CP003361">
    <property type="protein sequence ID" value="AFM28232.1"/>
    <property type="molecule type" value="Genomic_DNA"/>
</dbReference>
<evidence type="ECO:0000313" key="3">
    <source>
        <dbReference type="Proteomes" id="UP000006055"/>
    </source>
</evidence>
<evidence type="ECO:0008006" key="4">
    <source>
        <dbReference type="Google" id="ProtNLM"/>
    </source>
</evidence>
<accession>I4CF91</accession>
<keyword evidence="2" id="KW-0614">Plasmid</keyword>
<geneLocation type="plasmid" evidence="2 3">
    <name>pDESTI.01</name>
</geneLocation>
<feature type="region of interest" description="Disordered" evidence="1">
    <location>
        <begin position="1"/>
        <end position="61"/>
    </location>
</feature>
<evidence type="ECO:0000313" key="2">
    <source>
        <dbReference type="EMBL" id="AFM28232.1"/>
    </source>
</evidence>
<gene>
    <name evidence="2" type="ordered locus">Desti_5653</name>
</gene>
<dbReference type="HOGENOM" id="CLU_1537635_0_0_7"/>
<name>I4CF91_DESTA</name>
<dbReference type="RefSeq" id="WP_014813309.1">
    <property type="nucleotide sequence ID" value="NC_018026.1"/>
</dbReference>
<proteinExistence type="predicted"/>
<evidence type="ECO:0000256" key="1">
    <source>
        <dbReference type="SAM" id="MobiDB-lite"/>
    </source>
</evidence>
<reference evidence="3" key="1">
    <citation type="submission" date="2012-06" db="EMBL/GenBank/DDBJ databases">
        <title>Complete sequence of plasmid of Desulfomonile tiedjei DSM 6799.</title>
        <authorList>
            <person name="Lucas S."/>
            <person name="Copeland A."/>
            <person name="Lapidus A."/>
            <person name="Glavina del Rio T."/>
            <person name="Dalin E."/>
            <person name="Tice H."/>
            <person name="Bruce D."/>
            <person name="Goodwin L."/>
            <person name="Pitluck S."/>
            <person name="Peters L."/>
            <person name="Ovchinnikova G."/>
            <person name="Zeytun A."/>
            <person name="Lu M."/>
            <person name="Kyrpides N."/>
            <person name="Mavromatis K."/>
            <person name="Ivanova N."/>
            <person name="Brettin T."/>
            <person name="Detter J.C."/>
            <person name="Han C."/>
            <person name="Larimer F."/>
            <person name="Land M."/>
            <person name="Hauser L."/>
            <person name="Markowitz V."/>
            <person name="Cheng J.-F."/>
            <person name="Hugenholtz P."/>
            <person name="Woyke T."/>
            <person name="Wu D."/>
            <person name="Spring S."/>
            <person name="Schroeder M."/>
            <person name="Brambilla E."/>
            <person name="Klenk H.-P."/>
            <person name="Eisen J.A."/>
        </authorList>
    </citation>
    <scope>NUCLEOTIDE SEQUENCE [LARGE SCALE GENOMIC DNA]</scope>
    <source>
        <strain evidence="3">ATCC 49306 / DSM 6799 / DCB-1</strain>
        <plasmid evidence="3">Plasmid pDESTI.01</plasmid>
    </source>
</reference>
<organism evidence="2 3">
    <name type="scientific">Desulfomonile tiedjei (strain ATCC 49306 / DSM 6799 / DCB-1)</name>
    <dbReference type="NCBI Taxonomy" id="706587"/>
    <lineage>
        <taxon>Bacteria</taxon>
        <taxon>Pseudomonadati</taxon>
        <taxon>Thermodesulfobacteriota</taxon>
        <taxon>Desulfomonilia</taxon>
        <taxon>Desulfomonilales</taxon>
        <taxon>Desulfomonilaceae</taxon>
        <taxon>Desulfomonile</taxon>
    </lineage>
</organism>
<dbReference type="KEGG" id="dti:Desti_5653"/>
<sequence length="174" mass="19234">MSQFLQQLLSKAKEKADALEQGPSRKKNRDSIDTRSVSDTPAVSDLVPVSDPPRVSDTGHVQSSHSLFSAYVTLQSKIHEHLPAMSPSELRLYLYLVDLAFGKSYPSDGVVEYNQREVMKSVGFGSHSTAVKVISSLTEKNLVTWICKASKRGEKSLLRVILPPDLPDHEPPSF</sequence>